<dbReference type="AlphaFoldDB" id="A0A7G1Q9X3"/>
<evidence type="ECO:0000259" key="8">
    <source>
        <dbReference type="PROSITE" id="PS51387"/>
    </source>
</evidence>
<protein>
    <recommendedName>
        <fullName evidence="2">Delta(24)-sterol reductase</fullName>
        <ecNumber evidence="2">1.3.1.72</ecNumber>
    </recommendedName>
</protein>
<dbReference type="Proteomes" id="UP000516072">
    <property type="component" value="Chromosome"/>
</dbReference>
<evidence type="ECO:0000256" key="6">
    <source>
        <dbReference type="ARBA" id="ARBA00023002"/>
    </source>
</evidence>
<feature type="domain" description="FAD-binding PCMH-type" evidence="8">
    <location>
        <begin position="1"/>
        <end position="173"/>
    </location>
</feature>
<dbReference type="EMBL" id="LR778175">
    <property type="protein sequence ID" value="CAB1276070.1"/>
    <property type="molecule type" value="Genomic_DNA"/>
</dbReference>
<dbReference type="InterPro" id="IPR040165">
    <property type="entry name" value="Diminuto-like"/>
</dbReference>
<evidence type="ECO:0000313" key="9">
    <source>
        <dbReference type="EMBL" id="CAB1276070.1"/>
    </source>
</evidence>
<evidence type="ECO:0000256" key="7">
    <source>
        <dbReference type="ARBA" id="ARBA00023136"/>
    </source>
</evidence>
<keyword evidence="4" id="KW-0274">FAD</keyword>
<dbReference type="InterPro" id="IPR016169">
    <property type="entry name" value="FAD-bd_PCMH_sub2"/>
</dbReference>
<organism evidence="9 10">
    <name type="scientific">Candidatus Nitrosacidococcus tergens</name>
    <dbReference type="NCBI Taxonomy" id="553981"/>
    <lineage>
        <taxon>Bacteria</taxon>
        <taxon>Pseudomonadati</taxon>
        <taxon>Pseudomonadota</taxon>
        <taxon>Gammaproteobacteria</taxon>
        <taxon>Chromatiales</taxon>
        <taxon>Chromatiaceae</taxon>
        <taxon>Candidatus Nitrosacidococcus</taxon>
    </lineage>
</organism>
<dbReference type="RefSeq" id="WP_197743728.1">
    <property type="nucleotide sequence ID" value="NZ_LR778175.1"/>
</dbReference>
<keyword evidence="10" id="KW-1185">Reference proteome</keyword>
<dbReference type="PANTHER" id="PTHR10801:SF0">
    <property type="entry name" value="DELTA(24)-STEROL REDUCTASE"/>
    <property type="match status" value="1"/>
</dbReference>
<keyword evidence="7" id="KW-0472">Membrane</keyword>
<dbReference type="PANTHER" id="PTHR10801">
    <property type="entry name" value="24-DEHYDROCHOLESTEROL REDUCTASE"/>
    <property type="match status" value="1"/>
</dbReference>
<comment type="subcellular location">
    <subcellularLocation>
        <location evidence="1">Membrane</location>
        <topology evidence="1">Single-pass membrane protein</topology>
    </subcellularLocation>
</comment>
<dbReference type="SUPFAM" id="SSF56176">
    <property type="entry name" value="FAD-binding/transporter-associated domain-like"/>
    <property type="match status" value="1"/>
</dbReference>
<evidence type="ECO:0000256" key="4">
    <source>
        <dbReference type="ARBA" id="ARBA00022827"/>
    </source>
</evidence>
<sequence length="446" mass="52169">MAQAFTYQQRLDQLKQRINSSQKKKNIRIKKGTTSNLFRYQGQKLKRATKIPLKEFNHVLTINKENLTLEVEGLTTYGQIVAELLPQGFLPTITPELKHITVGGAIVGIGIESSSYRYGFVHDGLIEADVLLPNGTVITCNANNEYSDLFYGLPNSYGTLGYILKAKIELIPAKSYVKINHTRFTWVRSYLWAMKKAVRQKRADFIEGLFYSKSEFYLTEAYFVDEAPHLDDIYQNIYYKVAREKSEMFLPTEQYIFRYDPDWFWNIPEVGISQLFRKYAPKSLRSSGFYNRYSTWKRKILSFLPSVGNTKEQLIQDWEVPWERAATLIKFALNYVNLNDKPWVALPIISSKYSTLYPIRAKKTYFNLGSYCLTEKPREDIDYYYTKIMDNECFRLSGRKMLYSSTFIDKRRFDRLYNGTAYQALKEKYDPNSLAPTLFEKAVENK</sequence>
<dbReference type="Pfam" id="PF01565">
    <property type="entry name" value="FAD_binding_4"/>
    <property type="match status" value="1"/>
</dbReference>
<keyword evidence="3" id="KW-0812">Transmembrane</keyword>
<dbReference type="Gene3D" id="3.30.465.10">
    <property type="match status" value="1"/>
</dbReference>
<evidence type="ECO:0000256" key="3">
    <source>
        <dbReference type="ARBA" id="ARBA00022692"/>
    </source>
</evidence>
<keyword evidence="6" id="KW-0560">Oxidoreductase</keyword>
<dbReference type="GO" id="GO:0050614">
    <property type="term" value="F:Delta24-sterol reductase activity"/>
    <property type="evidence" value="ECO:0007669"/>
    <property type="project" value="UniProtKB-EC"/>
</dbReference>
<proteinExistence type="predicted"/>
<gene>
    <name evidence="9" type="ORF">NSCAC_0984</name>
</gene>
<dbReference type="InterPro" id="IPR036318">
    <property type="entry name" value="FAD-bd_PCMH-like_sf"/>
</dbReference>
<dbReference type="InterPro" id="IPR006094">
    <property type="entry name" value="Oxid_FAD_bind_N"/>
</dbReference>
<evidence type="ECO:0000256" key="1">
    <source>
        <dbReference type="ARBA" id="ARBA00004167"/>
    </source>
</evidence>
<keyword evidence="4" id="KW-0285">Flavoprotein</keyword>
<dbReference type="GO" id="GO:0016020">
    <property type="term" value="C:membrane"/>
    <property type="evidence" value="ECO:0007669"/>
    <property type="project" value="UniProtKB-SubCell"/>
</dbReference>
<dbReference type="InterPro" id="IPR016166">
    <property type="entry name" value="FAD-bd_PCMH"/>
</dbReference>
<dbReference type="PROSITE" id="PS51387">
    <property type="entry name" value="FAD_PCMH"/>
    <property type="match status" value="1"/>
</dbReference>
<evidence type="ECO:0000256" key="2">
    <source>
        <dbReference type="ARBA" id="ARBA00012405"/>
    </source>
</evidence>
<dbReference type="EC" id="1.3.1.72" evidence="2"/>
<dbReference type="KEGG" id="ntg:NSCAC_0984"/>
<dbReference type="GO" id="GO:0005737">
    <property type="term" value="C:cytoplasm"/>
    <property type="evidence" value="ECO:0007669"/>
    <property type="project" value="TreeGrafter"/>
</dbReference>
<reference evidence="9 10" key="1">
    <citation type="submission" date="2020-03" db="EMBL/GenBank/DDBJ databases">
        <authorList>
            <person name="Picone N."/>
        </authorList>
    </citation>
    <scope>NUCLEOTIDE SEQUENCE [LARGE SCALE GENOMIC DNA]</scope>
    <source>
        <strain evidence="9">NSCAC1</strain>
    </source>
</reference>
<evidence type="ECO:0000256" key="5">
    <source>
        <dbReference type="ARBA" id="ARBA00022989"/>
    </source>
</evidence>
<name>A0A7G1Q9X3_9GAMM</name>
<keyword evidence="5" id="KW-1133">Transmembrane helix</keyword>
<evidence type="ECO:0000313" key="10">
    <source>
        <dbReference type="Proteomes" id="UP000516072"/>
    </source>
</evidence>
<dbReference type="GO" id="GO:0008202">
    <property type="term" value="P:steroid metabolic process"/>
    <property type="evidence" value="ECO:0007669"/>
    <property type="project" value="TreeGrafter"/>
</dbReference>
<accession>A0A7G1Q9X3</accession>
<dbReference type="GO" id="GO:0071949">
    <property type="term" value="F:FAD binding"/>
    <property type="evidence" value="ECO:0007669"/>
    <property type="project" value="InterPro"/>
</dbReference>